<reference evidence="2" key="1">
    <citation type="journal article" date="2023" name="Science">
        <title>Genome structures resolve the early diversification of teleost fishes.</title>
        <authorList>
            <person name="Parey E."/>
            <person name="Louis A."/>
            <person name="Montfort J."/>
            <person name="Bouchez O."/>
            <person name="Roques C."/>
            <person name="Iampietro C."/>
            <person name="Lluch J."/>
            <person name="Castinel A."/>
            <person name="Donnadieu C."/>
            <person name="Desvignes T."/>
            <person name="Floi Bucao C."/>
            <person name="Jouanno E."/>
            <person name="Wen M."/>
            <person name="Mejri S."/>
            <person name="Dirks R."/>
            <person name="Jansen H."/>
            <person name="Henkel C."/>
            <person name="Chen W.J."/>
            <person name="Zahm M."/>
            <person name="Cabau C."/>
            <person name="Klopp C."/>
            <person name="Thompson A.W."/>
            <person name="Robinson-Rechavi M."/>
            <person name="Braasch I."/>
            <person name="Lecointre G."/>
            <person name="Bobe J."/>
            <person name="Postlethwait J.H."/>
            <person name="Berthelot C."/>
            <person name="Roest Crollius H."/>
            <person name="Guiguen Y."/>
        </authorList>
    </citation>
    <scope>NUCLEOTIDE SEQUENCE</scope>
    <source>
        <strain evidence="2">WJC10195</strain>
    </source>
</reference>
<dbReference type="AlphaFoldDB" id="A0A9Q1G1L1"/>
<feature type="compositionally biased region" description="Polar residues" evidence="1">
    <location>
        <begin position="15"/>
        <end position="27"/>
    </location>
</feature>
<sequence>MSWKGLKQGGIRVTPNHSRNDLASVQDTFKKGTEGFSSQEPRVSKRALDQGPGREIPTQPGTRRELSQWAYELLWSFNLKMDFLKSAL</sequence>
<accession>A0A9Q1G1L1</accession>
<organism evidence="2 3">
    <name type="scientific">Synaphobranchus kaupii</name>
    <name type="common">Kaup's arrowtooth eel</name>
    <dbReference type="NCBI Taxonomy" id="118154"/>
    <lineage>
        <taxon>Eukaryota</taxon>
        <taxon>Metazoa</taxon>
        <taxon>Chordata</taxon>
        <taxon>Craniata</taxon>
        <taxon>Vertebrata</taxon>
        <taxon>Euteleostomi</taxon>
        <taxon>Actinopterygii</taxon>
        <taxon>Neopterygii</taxon>
        <taxon>Teleostei</taxon>
        <taxon>Anguilliformes</taxon>
        <taxon>Synaphobranchidae</taxon>
        <taxon>Synaphobranchus</taxon>
    </lineage>
</organism>
<gene>
    <name evidence="2" type="ORF">SKAU_G00041360</name>
</gene>
<evidence type="ECO:0000313" key="3">
    <source>
        <dbReference type="Proteomes" id="UP001152622"/>
    </source>
</evidence>
<proteinExistence type="predicted"/>
<evidence type="ECO:0000313" key="2">
    <source>
        <dbReference type="EMBL" id="KAJ8373556.1"/>
    </source>
</evidence>
<protein>
    <submittedName>
        <fullName evidence="2">Uncharacterized protein</fullName>
    </submittedName>
</protein>
<name>A0A9Q1G1L1_SYNKA</name>
<keyword evidence="3" id="KW-1185">Reference proteome</keyword>
<feature type="region of interest" description="Disordered" evidence="1">
    <location>
        <begin position="1"/>
        <end position="62"/>
    </location>
</feature>
<dbReference type="EMBL" id="JAINUF010000002">
    <property type="protein sequence ID" value="KAJ8373556.1"/>
    <property type="molecule type" value="Genomic_DNA"/>
</dbReference>
<comment type="caution">
    <text evidence="2">The sequence shown here is derived from an EMBL/GenBank/DDBJ whole genome shotgun (WGS) entry which is preliminary data.</text>
</comment>
<evidence type="ECO:0000256" key="1">
    <source>
        <dbReference type="SAM" id="MobiDB-lite"/>
    </source>
</evidence>
<dbReference type="Proteomes" id="UP001152622">
    <property type="component" value="Chromosome 2"/>
</dbReference>